<evidence type="ECO:0000313" key="16">
    <source>
        <dbReference type="Proteomes" id="UP000007648"/>
    </source>
</evidence>
<dbReference type="Ensembl" id="ENSSHAT00000029649.1">
    <property type="protein sequence ID" value="ENSSHAP00000029429.1"/>
    <property type="gene ID" value="ENSSHAG00000030170.1"/>
</dbReference>
<evidence type="ECO:0000313" key="15">
    <source>
        <dbReference type="Ensembl" id="ENSSHAP00000029429.1"/>
    </source>
</evidence>
<dbReference type="PANTHER" id="PTHR22604">
    <property type="entry name" value="OXIDOREDUCTASES"/>
    <property type="match status" value="1"/>
</dbReference>
<keyword evidence="16" id="KW-1185">Reference proteome</keyword>
<dbReference type="GO" id="GO:0000166">
    <property type="term" value="F:nucleotide binding"/>
    <property type="evidence" value="ECO:0007669"/>
    <property type="project" value="InterPro"/>
</dbReference>
<dbReference type="GeneTree" id="ENSGT00390000007946"/>
<feature type="domain" description="Gfo/Idh/MocA-like oxidoreductase N-terminal" evidence="13">
    <location>
        <begin position="6"/>
        <end position="123"/>
    </location>
</feature>
<dbReference type="InterPro" id="IPR050984">
    <property type="entry name" value="Gfo/Idh/MocA_domain"/>
</dbReference>
<dbReference type="GO" id="GO:0047115">
    <property type="term" value="F:trans-1,2-dihydrobenzene-1,2-diol dehydrogenase activity"/>
    <property type="evidence" value="ECO:0007669"/>
    <property type="project" value="UniProtKB-EC"/>
</dbReference>
<dbReference type="FunFam" id="3.30.360.10:FF:000031">
    <property type="entry name" value="Trans-1,2-dihydrobenzene-1,2-diol dehydrogenase"/>
    <property type="match status" value="1"/>
</dbReference>
<reference evidence="15 16" key="1">
    <citation type="journal article" date="2011" name="Proc. Natl. Acad. Sci. U.S.A.">
        <title>Genetic diversity and population structure of the endangered marsupial Sarcophilus harrisii (Tasmanian devil).</title>
        <authorList>
            <person name="Miller W."/>
            <person name="Hayes V.M."/>
            <person name="Ratan A."/>
            <person name="Petersen D.C."/>
            <person name="Wittekindt N.E."/>
            <person name="Miller J."/>
            <person name="Walenz B."/>
            <person name="Knight J."/>
            <person name="Qi J."/>
            <person name="Zhao F."/>
            <person name="Wang Q."/>
            <person name="Bedoya-Reina O.C."/>
            <person name="Katiyar N."/>
            <person name="Tomsho L.P."/>
            <person name="Kasson L.M."/>
            <person name="Hardie R.A."/>
            <person name="Woodbridge P."/>
            <person name="Tindall E.A."/>
            <person name="Bertelsen M.F."/>
            <person name="Dixon D."/>
            <person name="Pyecroft S."/>
            <person name="Helgen K.M."/>
            <person name="Lesk A.M."/>
            <person name="Pringle T.H."/>
            <person name="Patterson N."/>
            <person name="Zhang Y."/>
            <person name="Kreiss A."/>
            <person name="Woods G.M."/>
            <person name="Jones M.E."/>
            <person name="Schuster S.C."/>
        </authorList>
    </citation>
    <scope>NUCLEOTIDE SEQUENCE [LARGE SCALE GENOMIC DNA]</scope>
</reference>
<evidence type="ECO:0000256" key="5">
    <source>
        <dbReference type="ARBA" id="ARBA00038853"/>
    </source>
</evidence>
<dbReference type="SUPFAM" id="SSF55347">
    <property type="entry name" value="Glyceraldehyde-3-phosphate dehydrogenase-like, C-terminal domain"/>
    <property type="match status" value="1"/>
</dbReference>
<evidence type="ECO:0000256" key="2">
    <source>
        <dbReference type="ARBA" id="ARBA00011738"/>
    </source>
</evidence>
<accession>A0A7N4NYC3</accession>
<feature type="domain" description="GFO/IDH/MocA-like oxidoreductase" evidence="14">
    <location>
        <begin position="136"/>
        <end position="249"/>
    </location>
</feature>
<dbReference type="SUPFAM" id="SSF51735">
    <property type="entry name" value="NAD(P)-binding Rossmann-fold domains"/>
    <property type="match status" value="1"/>
</dbReference>
<dbReference type="GO" id="GO:0042843">
    <property type="term" value="P:D-xylose catabolic process"/>
    <property type="evidence" value="ECO:0007669"/>
    <property type="project" value="Ensembl"/>
</dbReference>
<dbReference type="InParanoid" id="A0A7N4NYC3"/>
<dbReference type="Pfam" id="PF22725">
    <property type="entry name" value="GFO_IDH_MocA_C3"/>
    <property type="match status" value="1"/>
</dbReference>
<comment type="similarity">
    <text evidence="1">Belongs to the Gfo/Idh/MocA family.</text>
</comment>
<sequence length="346" mass="37756">MDGALRWGLLAAGLISHDFATALRSLPRSEHQIVAVAARDLARAQDFAKRHEIPKSYGSYEELVRDPDVDLVYVGTQHPQHLRAVLLGLEAGKPVLCEKPLGVTATEVREMVAAARARGLFLMEAIWTRFFPATEALRALLSQGSLGEVRLVHADFGWDCSDFPRANDWAQAGGGLLDLGIYCAQFISLVAGGQRPEKIHAVGLLHQKGVDDTVTVLLQYPGGLQASFSCSITTELSNSITVFGTKGRAQIPAHMWCPTELVVNGKRTEFPLPEAPGVDKLNFTNSMGMVYEAQHVRQCLLQGLKESPLMPLAESELLADILEESRRQIGLRFPQDGAEASKPLAR</sequence>
<organism evidence="15 16">
    <name type="scientific">Sarcophilus harrisii</name>
    <name type="common">Tasmanian devil</name>
    <name type="synonym">Sarcophilus laniarius</name>
    <dbReference type="NCBI Taxonomy" id="9305"/>
    <lineage>
        <taxon>Eukaryota</taxon>
        <taxon>Metazoa</taxon>
        <taxon>Chordata</taxon>
        <taxon>Craniata</taxon>
        <taxon>Vertebrata</taxon>
        <taxon>Euteleostomi</taxon>
        <taxon>Mammalia</taxon>
        <taxon>Metatheria</taxon>
        <taxon>Dasyuromorphia</taxon>
        <taxon>Dasyuridae</taxon>
        <taxon>Sarcophilus</taxon>
    </lineage>
</organism>
<dbReference type="CTD" id="27294"/>
<dbReference type="InterPro" id="IPR055170">
    <property type="entry name" value="GFO_IDH_MocA-like_dom"/>
</dbReference>
<reference evidence="15" key="3">
    <citation type="submission" date="2025-09" db="UniProtKB">
        <authorList>
            <consortium name="Ensembl"/>
        </authorList>
    </citation>
    <scope>IDENTIFICATION</scope>
</reference>
<evidence type="ECO:0000256" key="1">
    <source>
        <dbReference type="ARBA" id="ARBA00010928"/>
    </source>
</evidence>
<name>A0A7N4NYC3_SARHA</name>
<evidence type="ECO:0000256" key="8">
    <source>
        <dbReference type="ARBA" id="ARBA00042926"/>
    </source>
</evidence>
<comment type="catalytic activity">
    <reaction evidence="12">
        <text>D-xylose + NADP(+) = D-xylono-1,5-lactone + NADPH + H(+)</text>
        <dbReference type="Rhea" id="RHEA:22000"/>
        <dbReference type="ChEBI" id="CHEBI:15378"/>
        <dbReference type="ChEBI" id="CHEBI:15867"/>
        <dbReference type="ChEBI" id="CHEBI:53455"/>
        <dbReference type="ChEBI" id="CHEBI:57783"/>
        <dbReference type="ChEBI" id="CHEBI:58349"/>
        <dbReference type="EC" id="1.1.1.179"/>
    </reaction>
</comment>
<keyword evidence="4" id="KW-0560">Oxidoreductase</keyword>
<gene>
    <name evidence="15" type="primary">DHDH</name>
</gene>
<evidence type="ECO:0000256" key="11">
    <source>
        <dbReference type="ARBA" id="ARBA00047423"/>
    </source>
</evidence>
<comment type="subunit">
    <text evidence="2">Homodimer.</text>
</comment>
<evidence type="ECO:0000259" key="14">
    <source>
        <dbReference type="Pfam" id="PF22725"/>
    </source>
</evidence>
<reference evidence="15" key="2">
    <citation type="submission" date="2025-08" db="UniProtKB">
        <authorList>
            <consortium name="Ensembl"/>
        </authorList>
    </citation>
    <scope>IDENTIFICATION</scope>
</reference>
<comment type="catalytic activity">
    <reaction evidence="11">
        <text>(1R,2R)-1,2-dihydrobenzene-1,2-diol + NADP(+) = catechol + NADPH + H(+)</text>
        <dbReference type="Rhea" id="RHEA:16729"/>
        <dbReference type="ChEBI" id="CHEBI:10702"/>
        <dbReference type="ChEBI" id="CHEBI:15378"/>
        <dbReference type="ChEBI" id="CHEBI:18135"/>
        <dbReference type="ChEBI" id="CHEBI:57783"/>
        <dbReference type="ChEBI" id="CHEBI:58349"/>
        <dbReference type="EC" id="1.3.1.20"/>
    </reaction>
</comment>
<dbReference type="InterPro" id="IPR000683">
    <property type="entry name" value="Gfo/Idh/MocA-like_OxRdtase_N"/>
</dbReference>
<dbReference type="AlphaFoldDB" id="A0A7N4NYC3"/>
<evidence type="ECO:0000256" key="4">
    <source>
        <dbReference type="ARBA" id="ARBA00023002"/>
    </source>
</evidence>
<dbReference type="EC" id="1.3.1.20" evidence="5"/>
<evidence type="ECO:0000256" key="6">
    <source>
        <dbReference type="ARBA" id="ARBA00038984"/>
    </source>
</evidence>
<dbReference type="Gene3D" id="3.40.50.720">
    <property type="entry name" value="NAD(P)-binding Rossmann-like Domain"/>
    <property type="match status" value="1"/>
</dbReference>
<dbReference type="GO" id="GO:0047837">
    <property type="term" value="F:D-xylose 1-dehydrogenase (NADP+) activity"/>
    <property type="evidence" value="ECO:0007669"/>
    <property type="project" value="UniProtKB-EC"/>
</dbReference>
<dbReference type="Proteomes" id="UP000007648">
    <property type="component" value="Unassembled WGS sequence"/>
</dbReference>
<keyword evidence="3" id="KW-0521">NADP</keyword>
<dbReference type="Gene3D" id="3.30.360.10">
    <property type="entry name" value="Dihydrodipicolinate Reductase, domain 2"/>
    <property type="match status" value="1"/>
</dbReference>
<evidence type="ECO:0000256" key="3">
    <source>
        <dbReference type="ARBA" id="ARBA00022857"/>
    </source>
</evidence>
<protein>
    <recommendedName>
        <fullName evidence="7">Trans-1,2-dihydrobenzene-1,2-diol dehydrogenase</fullName>
        <ecNumber evidence="6">1.1.1.179</ecNumber>
        <ecNumber evidence="5">1.3.1.20</ecNumber>
    </recommendedName>
    <alternativeName>
        <fullName evidence="10">D-xylose 1-dehydrogenase</fullName>
    </alternativeName>
    <alternativeName>
        <fullName evidence="9">D-xylose-NADP dehydrogenase</fullName>
    </alternativeName>
    <alternativeName>
        <fullName evidence="8">Dimeric dihydrodiol dehydrogenase</fullName>
    </alternativeName>
</protein>
<evidence type="ECO:0000256" key="12">
    <source>
        <dbReference type="ARBA" id="ARBA00049233"/>
    </source>
</evidence>
<evidence type="ECO:0000256" key="9">
    <source>
        <dbReference type="ARBA" id="ARBA00042988"/>
    </source>
</evidence>
<evidence type="ECO:0000256" key="10">
    <source>
        <dbReference type="ARBA" id="ARBA00043025"/>
    </source>
</evidence>
<dbReference type="InterPro" id="IPR036291">
    <property type="entry name" value="NAD(P)-bd_dom_sf"/>
</dbReference>
<dbReference type="FunCoup" id="A0A7N4NYC3">
    <property type="interactions" value="154"/>
</dbReference>
<dbReference type="GeneID" id="111720213"/>
<dbReference type="EC" id="1.1.1.179" evidence="6"/>
<proteinExistence type="inferred from homology"/>
<evidence type="ECO:0000259" key="13">
    <source>
        <dbReference type="Pfam" id="PF01408"/>
    </source>
</evidence>
<dbReference type="PANTHER" id="PTHR22604:SF105">
    <property type="entry name" value="TRANS-1,2-DIHYDROBENZENE-1,2-DIOL DEHYDROGENASE"/>
    <property type="match status" value="1"/>
</dbReference>
<dbReference type="Pfam" id="PF01408">
    <property type="entry name" value="GFO_IDH_MocA"/>
    <property type="match status" value="1"/>
</dbReference>
<dbReference type="FunFam" id="3.40.50.720:FF:000269">
    <property type="entry name" value="Trans-1,2-dihydrobenzene-1,2-diol dehydrogenase"/>
    <property type="match status" value="1"/>
</dbReference>
<dbReference type="RefSeq" id="XP_031819287.1">
    <property type="nucleotide sequence ID" value="XM_031963427.1"/>
</dbReference>
<evidence type="ECO:0000256" key="7">
    <source>
        <dbReference type="ARBA" id="ARBA00040603"/>
    </source>
</evidence>